<dbReference type="InterPro" id="IPR001478">
    <property type="entry name" value="PDZ"/>
</dbReference>
<dbReference type="Proteomes" id="UP001164746">
    <property type="component" value="Chromosome 3"/>
</dbReference>
<dbReference type="Gene3D" id="2.30.42.10">
    <property type="match status" value="1"/>
</dbReference>
<accession>A0ABY7DML4</accession>
<dbReference type="InterPro" id="IPR051109">
    <property type="entry name" value="MAM_complex_regulator"/>
</dbReference>
<reference evidence="3" key="1">
    <citation type="submission" date="2022-11" db="EMBL/GenBank/DDBJ databases">
        <title>Centuries of genome instability and evolution in soft-shell clam transmissible cancer (bioRxiv).</title>
        <authorList>
            <person name="Hart S.F.M."/>
            <person name="Yonemitsu M.A."/>
            <person name="Giersch R.M."/>
            <person name="Beal B.F."/>
            <person name="Arriagada G."/>
            <person name="Davis B.W."/>
            <person name="Ostrander E.A."/>
            <person name="Goff S.P."/>
            <person name="Metzger M.J."/>
        </authorList>
    </citation>
    <scope>NUCLEOTIDE SEQUENCE</scope>
    <source>
        <strain evidence="3">MELC-2E11</strain>
        <tissue evidence="3">Siphon/mantle</tissue>
    </source>
</reference>
<dbReference type="PANTHER" id="PTHR14063">
    <property type="entry name" value="PROTEIN LIN-7 HOMOLOG"/>
    <property type="match status" value="1"/>
</dbReference>
<protein>
    <submittedName>
        <fullName evidence="3">PDZ11-like protein</fullName>
    </submittedName>
</protein>
<sequence>MMRGQEAPESIPQYLPPYEGPPPWCPPEERDKHPDYCSDLERFLPRNISLQRNKTSEQVMQNSEADRLGLREGDQILSVNDTNLEHIDHGEAVKILKNNTSIWMIVKYFPYGYNKTYDKGRHSNPGSPQPTR</sequence>
<gene>
    <name evidence="3" type="ORF">MAR_023312</name>
</gene>
<dbReference type="SUPFAM" id="SSF50156">
    <property type="entry name" value="PDZ domain-like"/>
    <property type="match status" value="1"/>
</dbReference>
<name>A0ABY7DML4_MYAAR</name>
<evidence type="ECO:0000259" key="2">
    <source>
        <dbReference type="PROSITE" id="PS50106"/>
    </source>
</evidence>
<feature type="compositionally biased region" description="Pro residues" evidence="1">
    <location>
        <begin position="14"/>
        <end position="26"/>
    </location>
</feature>
<dbReference type="InterPro" id="IPR036034">
    <property type="entry name" value="PDZ_sf"/>
</dbReference>
<dbReference type="Pfam" id="PF17820">
    <property type="entry name" value="PDZ_6"/>
    <property type="match status" value="1"/>
</dbReference>
<feature type="region of interest" description="Disordered" evidence="1">
    <location>
        <begin position="1"/>
        <end position="32"/>
    </location>
</feature>
<dbReference type="EMBL" id="CP111014">
    <property type="protein sequence ID" value="WAQ98939.1"/>
    <property type="molecule type" value="Genomic_DNA"/>
</dbReference>
<keyword evidence="4" id="KW-1185">Reference proteome</keyword>
<organism evidence="3 4">
    <name type="scientific">Mya arenaria</name>
    <name type="common">Soft-shell clam</name>
    <dbReference type="NCBI Taxonomy" id="6604"/>
    <lineage>
        <taxon>Eukaryota</taxon>
        <taxon>Metazoa</taxon>
        <taxon>Spiralia</taxon>
        <taxon>Lophotrochozoa</taxon>
        <taxon>Mollusca</taxon>
        <taxon>Bivalvia</taxon>
        <taxon>Autobranchia</taxon>
        <taxon>Heteroconchia</taxon>
        <taxon>Euheterodonta</taxon>
        <taxon>Imparidentia</taxon>
        <taxon>Neoheterodontei</taxon>
        <taxon>Myida</taxon>
        <taxon>Myoidea</taxon>
        <taxon>Myidae</taxon>
        <taxon>Mya</taxon>
    </lineage>
</organism>
<evidence type="ECO:0000313" key="4">
    <source>
        <dbReference type="Proteomes" id="UP001164746"/>
    </source>
</evidence>
<evidence type="ECO:0000256" key="1">
    <source>
        <dbReference type="SAM" id="MobiDB-lite"/>
    </source>
</evidence>
<proteinExistence type="predicted"/>
<dbReference type="SMART" id="SM00228">
    <property type="entry name" value="PDZ"/>
    <property type="match status" value="1"/>
</dbReference>
<feature type="domain" description="PDZ" evidence="2">
    <location>
        <begin position="58"/>
        <end position="98"/>
    </location>
</feature>
<evidence type="ECO:0000313" key="3">
    <source>
        <dbReference type="EMBL" id="WAQ98939.1"/>
    </source>
</evidence>
<dbReference type="InterPro" id="IPR041489">
    <property type="entry name" value="PDZ_6"/>
</dbReference>
<dbReference type="PROSITE" id="PS50106">
    <property type="entry name" value="PDZ"/>
    <property type="match status" value="1"/>
</dbReference>